<dbReference type="InterPro" id="IPR020845">
    <property type="entry name" value="AMP-binding_CS"/>
</dbReference>
<dbReference type="InterPro" id="IPR000873">
    <property type="entry name" value="AMP-dep_synth/lig_dom"/>
</dbReference>
<organism evidence="4 5">
    <name type="scientific">Zopfia rhizophila CBS 207.26</name>
    <dbReference type="NCBI Taxonomy" id="1314779"/>
    <lineage>
        <taxon>Eukaryota</taxon>
        <taxon>Fungi</taxon>
        <taxon>Dikarya</taxon>
        <taxon>Ascomycota</taxon>
        <taxon>Pezizomycotina</taxon>
        <taxon>Dothideomycetes</taxon>
        <taxon>Dothideomycetes incertae sedis</taxon>
        <taxon>Zopfiaceae</taxon>
        <taxon>Zopfia</taxon>
    </lineage>
</organism>
<feature type="domain" description="AMP-dependent synthetase/ligase" evidence="3">
    <location>
        <begin position="29"/>
        <end position="355"/>
    </location>
</feature>
<dbReference type="InterPro" id="IPR042099">
    <property type="entry name" value="ANL_N_sf"/>
</dbReference>
<evidence type="ECO:0000313" key="5">
    <source>
        <dbReference type="Proteomes" id="UP000800200"/>
    </source>
</evidence>
<keyword evidence="5" id="KW-1185">Reference proteome</keyword>
<dbReference type="AlphaFoldDB" id="A0A6A6DRB5"/>
<name>A0A6A6DRB5_9PEZI</name>
<dbReference type="SUPFAM" id="SSF56801">
    <property type="entry name" value="Acetyl-CoA synthetase-like"/>
    <property type="match status" value="1"/>
</dbReference>
<dbReference type="EMBL" id="ML994650">
    <property type="protein sequence ID" value="KAF2182104.1"/>
    <property type="molecule type" value="Genomic_DNA"/>
</dbReference>
<gene>
    <name evidence="4" type="ORF">K469DRAFT_587806</name>
</gene>
<dbReference type="PROSITE" id="PS00455">
    <property type="entry name" value="AMP_BINDING"/>
    <property type="match status" value="1"/>
</dbReference>
<keyword evidence="1" id="KW-0596">Phosphopantetheine</keyword>
<dbReference type="OrthoDB" id="429813at2759"/>
<dbReference type="Gene3D" id="3.40.50.12780">
    <property type="entry name" value="N-terminal domain of ligase-like"/>
    <property type="match status" value="1"/>
</dbReference>
<dbReference type="Pfam" id="PF00501">
    <property type="entry name" value="AMP-binding"/>
    <property type="match status" value="1"/>
</dbReference>
<proteinExistence type="predicted"/>
<evidence type="ECO:0000259" key="3">
    <source>
        <dbReference type="Pfam" id="PF00501"/>
    </source>
</evidence>
<accession>A0A6A6DRB5</accession>
<dbReference type="Proteomes" id="UP000800200">
    <property type="component" value="Unassembled WGS sequence"/>
</dbReference>
<reference evidence="4" key="1">
    <citation type="journal article" date="2020" name="Stud. Mycol.">
        <title>101 Dothideomycetes genomes: a test case for predicting lifestyles and emergence of pathogens.</title>
        <authorList>
            <person name="Haridas S."/>
            <person name="Albert R."/>
            <person name="Binder M."/>
            <person name="Bloem J."/>
            <person name="Labutti K."/>
            <person name="Salamov A."/>
            <person name="Andreopoulos B."/>
            <person name="Baker S."/>
            <person name="Barry K."/>
            <person name="Bills G."/>
            <person name="Bluhm B."/>
            <person name="Cannon C."/>
            <person name="Castanera R."/>
            <person name="Culley D."/>
            <person name="Daum C."/>
            <person name="Ezra D."/>
            <person name="Gonzalez J."/>
            <person name="Henrissat B."/>
            <person name="Kuo A."/>
            <person name="Liang C."/>
            <person name="Lipzen A."/>
            <person name="Lutzoni F."/>
            <person name="Magnuson J."/>
            <person name="Mondo S."/>
            <person name="Nolan M."/>
            <person name="Ohm R."/>
            <person name="Pangilinan J."/>
            <person name="Park H.-J."/>
            <person name="Ramirez L."/>
            <person name="Alfaro M."/>
            <person name="Sun H."/>
            <person name="Tritt A."/>
            <person name="Yoshinaga Y."/>
            <person name="Zwiers L.-H."/>
            <person name="Turgeon B."/>
            <person name="Goodwin S."/>
            <person name="Spatafora J."/>
            <person name="Crous P."/>
            <person name="Grigoriev I."/>
        </authorList>
    </citation>
    <scope>NUCLEOTIDE SEQUENCE</scope>
    <source>
        <strain evidence="4">CBS 207.26</strain>
    </source>
</reference>
<dbReference type="InterPro" id="IPR051414">
    <property type="entry name" value="Adenylate-forming_Reductase"/>
</dbReference>
<dbReference type="Pfam" id="PF23562">
    <property type="entry name" value="AMP-binding_C_3"/>
    <property type="match status" value="1"/>
</dbReference>
<sequence>MSFWNTVMASAGDVPYGRRLVPVVIDKIARDDPERVCFSFPRSTNLSDGFRDINFRTFANGINKTAHFIHREIGRSSMFETVMYMGYPDVRHFMVLVALMKTGHKVLFSSHRNSVAGHADLIRRTDCTILLHTSGFPVSGILEKCRMETLCMPELEYLLDDSLCEYYPYNKSWDEAKNHPCLVVHTSGSTGLPKPVVWPQSQLLTTDSHHLVPPLDGRETLWGPLFDNTRRSFSALPIFHGAGIASGTARALFTNTTIVLGPPGLATADTFDQVLEYANIDAANCMPITLEEVATRPDILAKLSKLKYLAYVGGHISKDAGDLIAQHVPLYDIIASTGTSSLVQHTTDREDWQYVHLNPVHNGTEMRPISPNSELYELVFVKDPEQTLFQGIFKVFPNLKEYSMSDIYSRHPTKPNHWKHEGRKDDMIIFRSGWNFNPIVHEQLITSHPAVQNCILVGTEKDKPAAIIELRSEFYTEEEDRKKAVVEMIWPKIEEANRLADTAGQLGPQYIIFGRKEKPFAITGKGTVQRKATVKMYEQEIETLYAWLGNDTDGKVTI</sequence>
<evidence type="ECO:0000256" key="2">
    <source>
        <dbReference type="ARBA" id="ARBA00022553"/>
    </source>
</evidence>
<keyword evidence="2" id="KW-0597">Phosphoprotein</keyword>
<evidence type="ECO:0000256" key="1">
    <source>
        <dbReference type="ARBA" id="ARBA00022450"/>
    </source>
</evidence>
<dbReference type="PANTHER" id="PTHR43439:SF2">
    <property type="entry name" value="ENZYME, PUTATIVE (JCVI)-RELATED"/>
    <property type="match status" value="1"/>
</dbReference>
<evidence type="ECO:0000313" key="4">
    <source>
        <dbReference type="EMBL" id="KAF2182104.1"/>
    </source>
</evidence>
<protein>
    <submittedName>
        <fullName evidence="4">Acetyl-CoA synthetase-like protein</fullName>
    </submittedName>
</protein>
<dbReference type="PANTHER" id="PTHR43439">
    <property type="entry name" value="PHENYLACETATE-COENZYME A LIGASE"/>
    <property type="match status" value="1"/>
</dbReference>